<evidence type="ECO:0000313" key="4">
    <source>
        <dbReference type="Proteomes" id="UP000295718"/>
    </source>
</evidence>
<sequence>MDAKLRIKQLMDDRGWSDYRLSQEAGLSQSTISNIFKRNNAPTIPTLEAICNAFGITLAQFFSADKTPIELTEEQWKLFKKWNELSDEKKKVLFDLMNIM</sequence>
<evidence type="ECO:0000259" key="2">
    <source>
        <dbReference type="PROSITE" id="PS50943"/>
    </source>
</evidence>
<dbReference type="SUPFAM" id="SSF47413">
    <property type="entry name" value="lambda repressor-like DNA-binding domains"/>
    <property type="match status" value="1"/>
</dbReference>
<dbReference type="CDD" id="cd00093">
    <property type="entry name" value="HTH_XRE"/>
    <property type="match status" value="1"/>
</dbReference>
<evidence type="ECO:0000256" key="1">
    <source>
        <dbReference type="ARBA" id="ARBA00023125"/>
    </source>
</evidence>
<organism evidence="3 4">
    <name type="scientific">Kineothrix alysoides</name>
    <dbReference type="NCBI Taxonomy" id="1469948"/>
    <lineage>
        <taxon>Bacteria</taxon>
        <taxon>Bacillati</taxon>
        <taxon>Bacillota</taxon>
        <taxon>Clostridia</taxon>
        <taxon>Lachnospirales</taxon>
        <taxon>Lachnospiraceae</taxon>
        <taxon>Kineothrix</taxon>
    </lineage>
</organism>
<dbReference type="PANTHER" id="PTHR46797:SF1">
    <property type="entry name" value="METHYLPHOSPHONATE SYNTHASE"/>
    <property type="match status" value="1"/>
</dbReference>
<keyword evidence="4" id="KW-1185">Reference proteome</keyword>
<dbReference type="GO" id="GO:0005829">
    <property type="term" value="C:cytosol"/>
    <property type="evidence" value="ECO:0007669"/>
    <property type="project" value="TreeGrafter"/>
</dbReference>
<evidence type="ECO:0000313" key="3">
    <source>
        <dbReference type="EMBL" id="TCL57616.1"/>
    </source>
</evidence>
<proteinExistence type="predicted"/>
<protein>
    <submittedName>
        <fullName evidence="3">Cro/C1-type helix-turn-helix DNA-binding protein</fullName>
    </submittedName>
</protein>
<dbReference type="InterPro" id="IPR050807">
    <property type="entry name" value="TransReg_Diox_bact_type"/>
</dbReference>
<comment type="caution">
    <text evidence="3">The sequence shown here is derived from an EMBL/GenBank/DDBJ whole genome shotgun (WGS) entry which is preliminary data.</text>
</comment>
<accession>A0A4R1QUI1</accession>
<feature type="domain" description="HTH cro/C1-type" evidence="2">
    <location>
        <begin position="7"/>
        <end position="61"/>
    </location>
</feature>
<dbReference type="PANTHER" id="PTHR46797">
    <property type="entry name" value="HTH-TYPE TRANSCRIPTIONAL REGULATOR"/>
    <property type="match status" value="1"/>
</dbReference>
<dbReference type="Proteomes" id="UP000295718">
    <property type="component" value="Unassembled WGS sequence"/>
</dbReference>
<dbReference type="InterPro" id="IPR010982">
    <property type="entry name" value="Lambda_DNA-bd_dom_sf"/>
</dbReference>
<dbReference type="InterPro" id="IPR001387">
    <property type="entry name" value="Cro/C1-type_HTH"/>
</dbReference>
<dbReference type="AlphaFoldDB" id="A0A4R1QUI1"/>
<dbReference type="Pfam" id="PF13443">
    <property type="entry name" value="HTH_26"/>
    <property type="match status" value="1"/>
</dbReference>
<name>A0A4R1QUI1_9FIRM</name>
<dbReference type="GO" id="GO:0003700">
    <property type="term" value="F:DNA-binding transcription factor activity"/>
    <property type="evidence" value="ECO:0007669"/>
    <property type="project" value="TreeGrafter"/>
</dbReference>
<reference evidence="3 4" key="1">
    <citation type="submission" date="2019-03" db="EMBL/GenBank/DDBJ databases">
        <title>Genomic Encyclopedia of Type Strains, Phase IV (KMG-IV): sequencing the most valuable type-strain genomes for metagenomic binning, comparative biology and taxonomic classification.</title>
        <authorList>
            <person name="Goeker M."/>
        </authorList>
    </citation>
    <scope>NUCLEOTIDE SEQUENCE [LARGE SCALE GENOMIC DNA]</scope>
    <source>
        <strain evidence="3 4">DSM 100556</strain>
    </source>
</reference>
<dbReference type="SMART" id="SM00530">
    <property type="entry name" value="HTH_XRE"/>
    <property type="match status" value="1"/>
</dbReference>
<dbReference type="PROSITE" id="PS50943">
    <property type="entry name" value="HTH_CROC1"/>
    <property type="match status" value="1"/>
</dbReference>
<keyword evidence="1 3" id="KW-0238">DNA-binding</keyword>
<dbReference type="GO" id="GO:0003677">
    <property type="term" value="F:DNA binding"/>
    <property type="evidence" value="ECO:0007669"/>
    <property type="project" value="UniProtKB-KW"/>
</dbReference>
<gene>
    <name evidence="3" type="ORF">EDD76_108151</name>
</gene>
<dbReference type="RefSeq" id="WP_207670269.1">
    <property type="nucleotide sequence ID" value="NZ_SLUO01000008.1"/>
</dbReference>
<dbReference type="Gene3D" id="1.10.260.40">
    <property type="entry name" value="lambda repressor-like DNA-binding domains"/>
    <property type="match status" value="1"/>
</dbReference>
<dbReference type="EMBL" id="SLUO01000008">
    <property type="protein sequence ID" value="TCL57616.1"/>
    <property type="molecule type" value="Genomic_DNA"/>
</dbReference>